<organism evidence="2 3">
    <name type="scientific">Potamilus streckersoni</name>
    <dbReference type="NCBI Taxonomy" id="2493646"/>
    <lineage>
        <taxon>Eukaryota</taxon>
        <taxon>Metazoa</taxon>
        <taxon>Spiralia</taxon>
        <taxon>Lophotrochozoa</taxon>
        <taxon>Mollusca</taxon>
        <taxon>Bivalvia</taxon>
        <taxon>Autobranchia</taxon>
        <taxon>Heteroconchia</taxon>
        <taxon>Palaeoheterodonta</taxon>
        <taxon>Unionida</taxon>
        <taxon>Unionoidea</taxon>
        <taxon>Unionidae</taxon>
        <taxon>Ambleminae</taxon>
        <taxon>Lampsilini</taxon>
        <taxon>Potamilus</taxon>
    </lineage>
</organism>
<name>A0AAE0RU29_9BIVA</name>
<dbReference type="EMBL" id="JAEAOA010001073">
    <property type="protein sequence ID" value="KAK3579558.1"/>
    <property type="molecule type" value="Genomic_DNA"/>
</dbReference>
<sequence length="172" mass="19037">MDATRRGESKEGSIMKIGNVGARFKPNPNPNLTLPNTPIWTEYCGHRVRNGRNWEAVVQVFLSLLGSDCSWTNPNPNPSSNPNPNPSGNPNRSKTRISRERLGIFGRGLLQKIGLVEHDRIAYRDVVANPDRRKVERAIGVHLTTEASTNALGVFLDAPVDQFQEGSILKLV</sequence>
<keyword evidence="3" id="KW-1185">Reference proteome</keyword>
<protein>
    <submittedName>
        <fullName evidence="2">Uncharacterized protein</fullName>
    </submittedName>
</protein>
<proteinExistence type="predicted"/>
<comment type="caution">
    <text evidence="2">The sequence shown here is derived from an EMBL/GenBank/DDBJ whole genome shotgun (WGS) entry which is preliminary data.</text>
</comment>
<reference evidence="2" key="2">
    <citation type="journal article" date="2021" name="Genome Biol. Evol.">
        <title>Developing a high-quality reference genome for a parasitic bivalve with doubly uniparental inheritance (Bivalvia: Unionida).</title>
        <authorList>
            <person name="Smith C.H."/>
        </authorList>
    </citation>
    <scope>NUCLEOTIDE SEQUENCE</scope>
    <source>
        <strain evidence="2">CHS0354</strain>
        <tissue evidence="2">Mantle</tissue>
    </source>
</reference>
<evidence type="ECO:0000256" key="1">
    <source>
        <dbReference type="SAM" id="MobiDB-lite"/>
    </source>
</evidence>
<feature type="region of interest" description="Disordered" evidence="1">
    <location>
        <begin position="72"/>
        <end position="94"/>
    </location>
</feature>
<evidence type="ECO:0000313" key="3">
    <source>
        <dbReference type="Proteomes" id="UP001195483"/>
    </source>
</evidence>
<dbReference type="Proteomes" id="UP001195483">
    <property type="component" value="Unassembled WGS sequence"/>
</dbReference>
<feature type="region of interest" description="Disordered" evidence="1">
    <location>
        <begin position="1"/>
        <end position="29"/>
    </location>
</feature>
<reference evidence="2" key="1">
    <citation type="journal article" date="2021" name="Genome Biol. Evol.">
        <title>A High-Quality Reference Genome for a Parasitic Bivalve with Doubly Uniparental Inheritance (Bivalvia: Unionida).</title>
        <authorList>
            <person name="Smith C.H."/>
        </authorList>
    </citation>
    <scope>NUCLEOTIDE SEQUENCE</scope>
    <source>
        <strain evidence="2">CHS0354</strain>
    </source>
</reference>
<dbReference type="AlphaFoldDB" id="A0AAE0RU29"/>
<feature type="compositionally biased region" description="Pro residues" evidence="1">
    <location>
        <begin position="75"/>
        <end position="87"/>
    </location>
</feature>
<reference evidence="2" key="3">
    <citation type="submission" date="2023-05" db="EMBL/GenBank/DDBJ databases">
        <authorList>
            <person name="Smith C.H."/>
        </authorList>
    </citation>
    <scope>NUCLEOTIDE SEQUENCE</scope>
    <source>
        <strain evidence="2">CHS0354</strain>
        <tissue evidence="2">Mantle</tissue>
    </source>
</reference>
<evidence type="ECO:0000313" key="2">
    <source>
        <dbReference type="EMBL" id="KAK3579558.1"/>
    </source>
</evidence>
<feature type="compositionally biased region" description="Basic and acidic residues" evidence="1">
    <location>
        <begin position="1"/>
        <end position="13"/>
    </location>
</feature>
<accession>A0AAE0RU29</accession>
<gene>
    <name evidence="2" type="ORF">CHS0354_017414</name>
</gene>